<keyword evidence="2" id="KW-1133">Transmembrane helix</keyword>
<dbReference type="AlphaFoldDB" id="A0AA40C2Y4"/>
<feature type="region of interest" description="Disordered" evidence="1">
    <location>
        <begin position="116"/>
        <end position="144"/>
    </location>
</feature>
<sequence length="242" mass="24123">MRFSAASVVAGAAVVSAAIVPDVSAAAVDSTVYSTNIVTVTSCGPTVTECPAESTVVSSTVIPYTTSTVYATTTYTISDCPPAVTKCPYDSTIVVTETIPVSTTVCPVSESTAVPTGGHPWGPYPGKNATVPKPPKGDDSATKPTLLPSKQAEVCYPSKVVKTISTAVTSVITTVVPTVIYETVDVPCPTTVPVAPTGAWPGKPSNGTVTKPPAAAVTAGAATMGGSLFLAAAAGLAAVFLA</sequence>
<evidence type="ECO:0000313" key="5">
    <source>
        <dbReference type="Proteomes" id="UP001175000"/>
    </source>
</evidence>
<feature type="signal peptide" evidence="3">
    <location>
        <begin position="1"/>
        <end position="25"/>
    </location>
</feature>
<proteinExistence type="predicted"/>
<keyword evidence="5" id="KW-1185">Reference proteome</keyword>
<evidence type="ECO:0000256" key="3">
    <source>
        <dbReference type="SAM" id="SignalP"/>
    </source>
</evidence>
<evidence type="ECO:0000256" key="1">
    <source>
        <dbReference type="SAM" id="MobiDB-lite"/>
    </source>
</evidence>
<evidence type="ECO:0008006" key="6">
    <source>
        <dbReference type="Google" id="ProtNLM"/>
    </source>
</evidence>
<protein>
    <recommendedName>
        <fullName evidence="6">GPI anchored serine-rich protein</fullName>
    </recommendedName>
</protein>
<dbReference type="Proteomes" id="UP001175000">
    <property type="component" value="Unassembled WGS sequence"/>
</dbReference>
<name>A0AA40C2Y4_9PEZI</name>
<keyword evidence="2" id="KW-0472">Membrane</keyword>
<feature type="transmembrane region" description="Helical" evidence="2">
    <location>
        <begin position="214"/>
        <end position="241"/>
    </location>
</feature>
<evidence type="ECO:0000256" key="2">
    <source>
        <dbReference type="SAM" id="Phobius"/>
    </source>
</evidence>
<keyword evidence="2" id="KW-0812">Transmembrane</keyword>
<organism evidence="4 5">
    <name type="scientific">Immersiella caudata</name>
    <dbReference type="NCBI Taxonomy" id="314043"/>
    <lineage>
        <taxon>Eukaryota</taxon>
        <taxon>Fungi</taxon>
        <taxon>Dikarya</taxon>
        <taxon>Ascomycota</taxon>
        <taxon>Pezizomycotina</taxon>
        <taxon>Sordariomycetes</taxon>
        <taxon>Sordariomycetidae</taxon>
        <taxon>Sordariales</taxon>
        <taxon>Lasiosphaeriaceae</taxon>
        <taxon>Immersiella</taxon>
    </lineage>
</organism>
<comment type="caution">
    <text evidence="4">The sequence shown here is derived from an EMBL/GenBank/DDBJ whole genome shotgun (WGS) entry which is preliminary data.</text>
</comment>
<accession>A0AA40C2Y4</accession>
<reference evidence="4" key="1">
    <citation type="submission" date="2023-06" db="EMBL/GenBank/DDBJ databases">
        <title>Genome-scale phylogeny and comparative genomics of the fungal order Sordariales.</title>
        <authorList>
            <consortium name="Lawrence Berkeley National Laboratory"/>
            <person name="Hensen N."/>
            <person name="Bonometti L."/>
            <person name="Westerberg I."/>
            <person name="Brannstrom I.O."/>
            <person name="Guillou S."/>
            <person name="Cros-Aarteil S."/>
            <person name="Calhoun S."/>
            <person name="Haridas S."/>
            <person name="Kuo A."/>
            <person name="Mondo S."/>
            <person name="Pangilinan J."/>
            <person name="Riley R."/>
            <person name="Labutti K."/>
            <person name="Andreopoulos B."/>
            <person name="Lipzen A."/>
            <person name="Chen C."/>
            <person name="Yanf M."/>
            <person name="Daum C."/>
            <person name="Ng V."/>
            <person name="Clum A."/>
            <person name="Steindorff A."/>
            <person name="Ohm R."/>
            <person name="Martin F."/>
            <person name="Silar P."/>
            <person name="Natvig D."/>
            <person name="Lalanne C."/>
            <person name="Gautier V."/>
            <person name="Ament-Velasquez S.L."/>
            <person name="Kruys A."/>
            <person name="Hutchinson M.I."/>
            <person name="Powell A.J."/>
            <person name="Barry K."/>
            <person name="Miller A.N."/>
            <person name="Grigoriev I.V."/>
            <person name="Debuchy R."/>
            <person name="Gladieux P."/>
            <person name="Thoren M.H."/>
            <person name="Johannesson H."/>
        </authorList>
    </citation>
    <scope>NUCLEOTIDE SEQUENCE</scope>
    <source>
        <strain evidence="4">CBS 606.72</strain>
    </source>
</reference>
<keyword evidence="3" id="KW-0732">Signal</keyword>
<dbReference type="EMBL" id="JAULSU010000003">
    <property type="protein sequence ID" value="KAK0623421.1"/>
    <property type="molecule type" value="Genomic_DNA"/>
</dbReference>
<feature type="chain" id="PRO_5041449136" description="GPI anchored serine-rich protein" evidence="3">
    <location>
        <begin position="26"/>
        <end position="242"/>
    </location>
</feature>
<evidence type="ECO:0000313" key="4">
    <source>
        <dbReference type="EMBL" id="KAK0623421.1"/>
    </source>
</evidence>
<gene>
    <name evidence="4" type="ORF">B0T14DRAFT_494903</name>
</gene>